<dbReference type="PANTHER" id="PTHR36439:SF1">
    <property type="entry name" value="DUF1697 DOMAIN-CONTAINING PROTEIN"/>
    <property type="match status" value="1"/>
</dbReference>
<dbReference type="STRING" id="1344003.SAMN05445060_3405"/>
<dbReference type="Gene3D" id="3.30.70.1280">
    <property type="entry name" value="SP0830-like domains"/>
    <property type="match status" value="1"/>
</dbReference>
<dbReference type="SUPFAM" id="SSF160379">
    <property type="entry name" value="SP0830-like"/>
    <property type="match status" value="1"/>
</dbReference>
<gene>
    <name evidence="1" type="ORF">SAMN05445060_3405</name>
</gene>
<dbReference type="Proteomes" id="UP000186218">
    <property type="component" value="Unassembled WGS sequence"/>
</dbReference>
<protein>
    <submittedName>
        <fullName evidence="1">Uncharacterized conserved protein, DUF1697 family</fullName>
    </submittedName>
</protein>
<dbReference type="PANTHER" id="PTHR36439">
    <property type="entry name" value="BLL4334 PROTEIN"/>
    <property type="match status" value="1"/>
</dbReference>
<name>A0A1N7H2A0_9NOCA</name>
<dbReference type="Pfam" id="PF08002">
    <property type="entry name" value="DUF1697"/>
    <property type="match status" value="1"/>
</dbReference>
<sequence>MWGLNRTMNKSVFLIRAVNVGGTKLPMAELRQIAGDLGATDVATYVASGNLICSPPGSASEFAPALESALTERYGWSREVIARSAEDLEQAVAAHPFEVVEPKFSYVHCLVDAPEPERVEAFYERDLDGAEVRVIGDDVHMRYPNGAGTSKLTAAVLARSLGVQGTARNMRTVDELIARARS</sequence>
<keyword evidence="2" id="KW-1185">Reference proteome</keyword>
<dbReference type="InterPro" id="IPR012545">
    <property type="entry name" value="DUF1697"/>
</dbReference>
<dbReference type="EMBL" id="FTNT01000011">
    <property type="protein sequence ID" value="SIS18951.1"/>
    <property type="molecule type" value="Genomic_DNA"/>
</dbReference>
<reference evidence="1 2" key="1">
    <citation type="submission" date="2017-01" db="EMBL/GenBank/DDBJ databases">
        <authorList>
            <person name="Mah S.A."/>
            <person name="Swanson W.J."/>
            <person name="Moy G.W."/>
            <person name="Vacquier V.D."/>
        </authorList>
    </citation>
    <scope>NUCLEOTIDE SEQUENCE [LARGE SCALE GENOMIC DNA]</scope>
    <source>
        <strain evidence="1 2">CPCC 203464</strain>
    </source>
</reference>
<organism evidence="1 2">
    <name type="scientific">Williamsia sterculiae</name>
    <dbReference type="NCBI Taxonomy" id="1344003"/>
    <lineage>
        <taxon>Bacteria</taxon>
        <taxon>Bacillati</taxon>
        <taxon>Actinomycetota</taxon>
        <taxon>Actinomycetes</taxon>
        <taxon>Mycobacteriales</taxon>
        <taxon>Nocardiaceae</taxon>
        <taxon>Williamsia</taxon>
    </lineage>
</organism>
<accession>A0A1N7H2A0</accession>
<dbReference type="AlphaFoldDB" id="A0A1N7H2A0"/>
<evidence type="ECO:0000313" key="2">
    <source>
        <dbReference type="Proteomes" id="UP000186218"/>
    </source>
</evidence>
<evidence type="ECO:0000313" key="1">
    <source>
        <dbReference type="EMBL" id="SIS18951.1"/>
    </source>
</evidence>
<dbReference type="PIRSF" id="PIRSF008502">
    <property type="entry name" value="UCP008502"/>
    <property type="match status" value="1"/>
</dbReference>
<proteinExistence type="predicted"/>